<feature type="region of interest" description="Disordered" evidence="1">
    <location>
        <begin position="96"/>
        <end position="139"/>
    </location>
</feature>
<dbReference type="EMBL" id="JADIKE010000024">
    <property type="protein sequence ID" value="MBM7124151.1"/>
    <property type="molecule type" value="Genomic_DNA"/>
</dbReference>
<dbReference type="Proteomes" id="UP001430149">
    <property type="component" value="Unassembled WGS sequence"/>
</dbReference>
<gene>
    <name evidence="3" type="ORF">ISP19_02060</name>
</gene>
<evidence type="ECO:0000259" key="2">
    <source>
        <dbReference type="Pfam" id="PF14452"/>
    </source>
</evidence>
<dbReference type="InterPro" id="IPR027802">
    <property type="entry name" value="Multi-ubiquitin_dom"/>
</dbReference>
<accession>A0ABS2JYU0</accession>
<feature type="compositionally biased region" description="Basic and acidic residues" evidence="1">
    <location>
        <begin position="105"/>
        <end position="123"/>
    </location>
</feature>
<dbReference type="Pfam" id="PF14452">
    <property type="entry name" value="Multi_ubiq"/>
    <property type="match status" value="1"/>
</dbReference>
<proteinExistence type="predicted"/>
<evidence type="ECO:0000313" key="4">
    <source>
        <dbReference type="Proteomes" id="UP001430149"/>
    </source>
</evidence>
<reference evidence="3" key="1">
    <citation type="submission" date="2020-10" db="EMBL/GenBank/DDBJ databases">
        <title>Phylogeny of dyella-like bacteria.</title>
        <authorList>
            <person name="Fu J."/>
        </authorList>
    </citation>
    <scope>NUCLEOTIDE SEQUENCE</scope>
    <source>
        <strain evidence="3">DHOC52</strain>
    </source>
</reference>
<name>A0ABS2JYU0_9GAMM</name>
<sequence length="139" mass="15652">MSNEPDHIEKKEDLEKAVEHLQKAEDTLKRGNPAEKKAAEEIEEALADIKKAEHPAAEYELVINRKPYRWPRKFIDGAEIKRLSGSPTDWVVNQIVSGPGSDPEIGDHQEVDLDHKAPPEGIKRFTTRKPKTSPGAWTP</sequence>
<comment type="caution">
    <text evidence="3">The sequence shown here is derived from an EMBL/GenBank/DDBJ whole genome shotgun (WGS) entry which is preliminary data.</text>
</comment>
<keyword evidence="4" id="KW-1185">Reference proteome</keyword>
<evidence type="ECO:0000256" key="1">
    <source>
        <dbReference type="SAM" id="MobiDB-lite"/>
    </source>
</evidence>
<feature type="domain" description="Multi-ubiquitin" evidence="2">
    <location>
        <begin position="59"/>
        <end position="129"/>
    </location>
</feature>
<protein>
    <submittedName>
        <fullName evidence="3">Multiubiquitin domain-containing protein</fullName>
    </submittedName>
</protein>
<evidence type="ECO:0000313" key="3">
    <source>
        <dbReference type="EMBL" id="MBM7124151.1"/>
    </source>
</evidence>
<organism evidence="3 4">
    <name type="scientific">Dyella flava</name>
    <dbReference type="NCBI Taxonomy" id="1920170"/>
    <lineage>
        <taxon>Bacteria</taxon>
        <taxon>Pseudomonadati</taxon>
        <taxon>Pseudomonadota</taxon>
        <taxon>Gammaproteobacteria</taxon>
        <taxon>Lysobacterales</taxon>
        <taxon>Rhodanobacteraceae</taxon>
        <taxon>Dyella</taxon>
    </lineage>
</organism>
<dbReference type="RefSeq" id="WP_204679191.1">
    <property type="nucleotide sequence ID" value="NZ_BSNR01000006.1"/>
</dbReference>